<sequence length="343" mass="38994">MDSSSMSTGIRFRLFKRIAVTVFAFVAAAGIALTLFTLAPEEDVRHITQAVKGWEASFKSAKVSKCPVFNDVNKVWQKSLQKYQHLPDDKFTVTIQTYRRPKELKDTLEGLLSDEIPSLVEVVVVWNDLETTPPDNYVSKHGVPVRYRKSPVNSLNQKLWPDPAYQTQAIFLCDDDIYYKPRDLEFVFQSWRKFGRHRMTGGFTRCAVQNPATGNYTYTFCSTDDAHNNYNLILTGLAFAHISFLDYYSSDDALSTKIRAYVDEHFNCEDLAMNYMVSMLTGEGPLCVKGKEKYVSMVPKTGISVKPGHMETRTQCLNDFNNFFGCMPLIQETAHIDFGVILA</sequence>
<comment type="caution">
    <text evidence="7">The sequence shown here is derived from an EMBL/GenBank/DDBJ whole genome shotgun (WGS) entry which is preliminary data.</text>
</comment>
<protein>
    <recommendedName>
        <fullName evidence="6">Glycosyl transferase 64 domain-containing protein</fullName>
    </recommendedName>
</protein>
<dbReference type="OrthoDB" id="1733656at2759"/>
<evidence type="ECO:0000259" key="6">
    <source>
        <dbReference type="Pfam" id="PF09258"/>
    </source>
</evidence>
<dbReference type="InterPro" id="IPR015338">
    <property type="entry name" value="GT64_dom"/>
</dbReference>
<evidence type="ECO:0000256" key="1">
    <source>
        <dbReference type="ARBA" id="ARBA00004370"/>
    </source>
</evidence>
<dbReference type="GO" id="GO:0016757">
    <property type="term" value="F:glycosyltransferase activity"/>
    <property type="evidence" value="ECO:0007669"/>
    <property type="project" value="InterPro"/>
</dbReference>
<evidence type="ECO:0000256" key="3">
    <source>
        <dbReference type="ARBA" id="ARBA00023136"/>
    </source>
</evidence>
<dbReference type="GO" id="GO:0016020">
    <property type="term" value="C:membrane"/>
    <property type="evidence" value="ECO:0007669"/>
    <property type="project" value="UniProtKB-SubCell"/>
</dbReference>
<keyword evidence="2" id="KW-0808">Transferase</keyword>
<dbReference type="Proteomes" id="UP000811619">
    <property type="component" value="Unassembled WGS sequence"/>
</dbReference>
<dbReference type="SUPFAM" id="SSF53448">
    <property type="entry name" value="Nucleotide-diphospho-sugar transferases"/>
    <property type="match status" value="1"/>
</dbReference>
<keyword evidence="5" id="KW-1133">Transmembrane helix</keyword>
<evidence type="ECO:0000256" key="4">
    <source>
        <dbReference type="ARBA" id="ARBA00023157"/>
    </source>
</evidence>
<proteinExistence type="predicted"/>
<keyword evidence="3 5" id="KW-0472">Membrane</keyword>
<comment type="subcellular location">
    <subcellularLocation>
        <location evidence="1">Membrane</location>
    </subcellularLocation>
</comment>
<evidence type="ECO:0000256" key="5">
    <source>
        <dbReference type="SAM" id="Phobius"/>
    </source>
</evidence>
<accession>A0A8K0JAQ3</accession>
<dbReference type="Pfam" id="PF09258">
    <property type="entry name" value="Glyco_transf_64"/>
    <property type="match status" value="1"/>
</dbReference>
<dbReference type="PANTHER" id="PTHR48261:SF2">
    <property type="entry name" value="ACETYLGLUCOSAMINYLTRANSFERASE"/>
    <property type="match status" value="1"/>
</dbReference>
<feature type="transmembrane region" description="Helical" evidence="5">
    <location>
        <begin position="20"/>
        <end position="39"/>
    </location>
</feature>
<evidence type="ECO:0000256" key="2">
    <source>
        <dbReference type="ARBA" id="ARBA00022679"/>
    </source>
</evidence>
<dbReference type="InterPro" id="IPR029044">
    <property type="entry name" value="Nucleotide-diphossugar_trans"/>
</dbReference>
<feature type="domain" description="Glycosyl transferase 64" evidence="6">
    <location>
        <begin position="91"/>
        <end position="337"/>
    </location>
</feature>
<evidence type="ECO:0000313" key="8">
    <source>
        <dbReference type="Proteomes" id="UP000811619"/>
    </source>
</evidence>
<keyword evidence="8" id="KW-1185">Reference proteome</keyword>
<reference evidence="7" key="1">
    <citation type="journal article" date="2020" name="bioRxiv">
        <title>Whole genome comparisons of ergot fungi reveals the divergence and evolution of species within the genus Claviceps are the result of varying mechanisms driving genome evolution and host range expansion.</title>
        <authorList>
            <person name="Wyka S.A."/>
            <person name="Mondo S.J."/>
            <person name="Liu M."/>
            <person name="Dettman J."/>
            <person name="Nalam V."/>
            <person name="Broders K.D."/>
        </authorList>
    </citation>
    <scope>NUCLEOTIDE SEQUENCE</scope>
    <source>
        <strain evidence="7">CCC 489</strain>
    </source>
</reference>
<name>A0A8K0JAQ3_9HYPO</name>
<dbReference type="Gene3D" id="3.90.550.10">
    <property type="entry name" value="Spore Coat Polysaccharide Biosynthesis Protein SpsA, Chain A"/>
    <property type="match status" value="1"/>
</dbReference>
<keyword evidence="4" id="KW-1015">Disulfide bond</keyword>
<organism evidence="7 8">
    <name type="scientific">Claviceps africana</name>
    <dbReference type="NCBI Taxonomy" id="83212"/>
    <lineage>
        <taxon>Eukaryota</taxon>
        <taxon>Fungi</taxon>
        <taxon>Dikarya</taxon>
        <taxon>Ascomycota</taxon>
        <taxon>Pezizomycotina</taxon>
        <taxon>Sordariomycetes</taxon>
        <taxon>Hypocreomycetidae</taxon>
        <taxon>Hypocreales</taxon>
        <taxon>Clavicipitaceae</taxon>
        <taxon>Claviceps</taxon>
    </lineage>
</organism>
<dbReference type="AlphaFoldDB" id="A0A8K0JAQ3"/>
<evidence type="ECO:0000313" key="7">
    <source>
        <dbReference type="EMBL" id="KAG5928038.1"/>
    </source>
</evidence>
<dbReference type="EMBL" id="SRPY01000141">
    <property type="protein sequence ID" value="KAG5928038.1"/>
    <property type="molecule type" value="Genomic_DNA"/>
</dbReference>
<dbReference type="InterPro" id="IPR004263">
    <property type="entry name" value="Exostosin"/>
</dbReference>
<keyword evidence="5" id="KW-0812">Transmembrane</keyword>
<dbReference type="PANTHER" id="PTHR48261">
    <property type="entry name" value="ACETYLGLUCOSAMINYLTRANSFERASE"/>
    <property type="match status" value="1"/>
</dbReference>
<gene>
    <name evidence="7" type="ORF">E4U42_001384</name>
</gene>